<feature type="binding site" evidence="10">
    <location>
        <position position="137"/>
    </location>
    <ligand>
        <name>[4Fe-4S] cluster</name>
        <dbReference type="ChEBI" id="CHEBI:49883"/>
        <label>2</label>
    </ligand>
</feature>
<evidence type="ECO:0000256" key="2">
    <source>
        <dbReference type="ARBA" id="ARBA00022485"/>
    </source>
</evidence>
<comment type="similarity">
    <text evidence="10">Belongs to the 4Fe4S bacterial-type ferredoxin family. RnfB subfamily.</text>
</comment>
<feature type="domain" description="4Fe-4S ferredoxin-type" evidence="12">
    <location>
        <begin position="161"/>
        <end position="190"/>
    </location>
</feature>
<dbReference type="GO" id="GO:0046872">
    <property type="term" value="F:metal ion binding"/>
    <property type="evidence" value="ECO:0007669"/>
    <property type="project" value="UniProtKB-KW"/>
</dbReference>
<feature type="binding site" evidence="10">
    <location>
        <position position="141"/>
    </location>
    <ligand>
        <name>[4Fe-4S] cluster</name>
        <dbReference type="ChEBI" id="CHEBI:49883"/>
        <label>2</label>
    </ligand>
</feature>
<feature type="binding site" evidence="10">
    <location>
        <position position="74"/>
    </location>
    <ligand>
        <name>[4Fe-4S] cluster</name>
        <dbReference type="ChEBI" id="CHEBI:49883"/>
        <label>1</label>
    </ligand>
</feature>
<keyword evidence="4 10" id="KW-0677">Repeat</keyword>
<dbReference type="Gene3D" id="1.10.15.40">
    <property type="entry name" value="Electron transport complex subunit B, putative Fe-S cluster"/>
    <property type="match status" value="1"/>
</dbReference>
<evidence type="ECO:0000256" key="10">
    <source>
        <dbReference type="HAMAP-Rule" id="MF_00463"/>
    </source>
</evidence>
<dbReference type="GO" id="GO:0022900">
    <property type="term" value="P:electron transport chain"/>
    <property type="evidence" value="ECO:0007669"/>
    <property type="project" value="UniProtKB-UniRule"/>
</dbReference>
<keyword evidence="5 10" id="KW-1278">Translocase</keyword>
<dbReference type="GO" id="GO:0009055">
    <property type="term" value="F:electron transfer activity"/>
    <property type="evidence" value="ECO:0007669"/>
    <property type="project" value="InterPro"/>
</dbReference>
<keyword evidence="6 10" id="KW-0249">Electron transport</keyword>
<evidence type="ECO:0000256" key="7">
    <source>
        <dbReference type="ARBA" id="ARBA00023004"/>
    </source>
</evidence>
<evidence type="ECO:0000256" key="11">
    <source>
        <dbReference type="SAM" id="Phobius"/>
    </source>
</evidence>
<feature type="binding site" evidence="10">
    <location>
        <position position="52"/>
    </location>
    <ligand>
        <name>[4Fe-4S] cluster</name>
        <dbReference type="ChEBI" id="CHEBI:49883"/>
        <label>1</label>
    </ligand>
</feature>
<dbReference type="Pfam" id="PF12838">
    <property type="entry name" value="Fer4_7"/>
    <property type="match status" value="1"/>
</dbReference>
<keyword evidence="11" id="KW-0812">Transmembrane</keyword>
<keyword evidence="1 10" id="KW-0813">Transport</keyword>
<keyword evidence="10" id="KW-1003">Cell membrane</keyword>
<feature type="binding site" evidence="10">
    <location>
        <position position="170"/>
    </location>
    <ligand>
        <name>[4Fe-4S] cluster</name>
        <dbReference type="ChEBI" id="CHEBI:49883"/>
        <label>3</label>
    </ligand>
</feature>
<comment type="caution">
    <text evidence="10">Lacks conserved residue(s) required for the propagation of feature annotation.</text>
</comment>
<dbReference type="PROSITE" id="PS00198">
    <property type="entry name" value="4FE4S_FER_1"/>
    <property type="match status" value="2"/>
</dbReference>
<dbReference type="Pfam" id="PF04060">
    <property type="entry name" value="FeS"/>
    <property type="match status" value="1"/>
</dbReference>
<evidence type="ECO:0000256" key="8">
    <source>
        <dbReference type="ARBA" id="ARBA00023014"/>
    </source>
</evidence>
<dbReference type="GO" id="GO:0005886">
    <property type="term" value="C:plasma membrane"/>
    <property type="evidence" value="ECO:0007669"/>
    <property type="project" value="UniProtKB-SubCell"/>
</dbReference>
<feature type="binding site" evidence="10">
    <location>
        <position position="180"/>
    </location>
    <ligand>
        <name>[4Fe-4S] cluster</name>
        <dbReference type="ChEBI" id="CHEBI:49883"/>
        <label>2</label>
    </ligand>
</feature>
<feature type="binding site" evidence="10">
    <location>
        <position position="57"/>
    </location>
    <ligand>
        <name>[4Fe-4S] cluster</name>
        <dbReference type="ChEBI" id="CHEBI:49883"/>
        <label>1</label>
    </ligand>
</feature>
<evidence type="ECO:0000256" key="4">
    <source>
        <dbReference type="ARBA" id="ARBA00022737"/>
    </source>
</evidence>
<comment type="subcellular location">
    <subcellularLocation>
        <location evidence="10">Cell membrane</location>
    </subcellularLocation>
</comment>
<keyword evidence="9 10" id="KW-0472">Membrane</keyword>
<feature type="transmembrane region" description="Helical" evidence="11">
    <location>
        <begin position="6"/>
        <end position="29"/>
    </location>
</feature>
<keyword evidence="3 10" id="KW-0479">Metal-binding</keyword>
<keyword evidence="7 10" id="KW-0408">Iron</keyword>
<dbReference type="EC" id="7.-.-.-" evidence="10"/>
<dbReference type="Proteomes" id="UP000620366">
    <property type="component" value="Unassembled WGS sequence"/>
</dbReference>
<feature type="region of interest" description="Hydrophobic" evidence="10">
    <location>
        <begin position="1"/>
        <end position="26"/>
    </location>
</feature>
<keyword evidence="2 10" id="KW-0004">4Fe-4S</keyword>
<sequence length="269" mass="27995">MSGIIIAVLIITGIGVLGAIILVAASVFFHVEEDTRVTEITGILPGANCGACGYAGCADYAKAIVTAGAPVNKCIPGGKKTADAVGAVMGVQSGKVEQPKAFVACQGSYDNTSDKYKYEGISSCKACNALYSGPTLCRYGCLGYGDCTRVCKFDAIRVVNGVAKVDREKCTGCGACAKVCPDGIIHMIPENEKPVVMCANKDKGAVTRKNCSHGCIGCKKCEKLCPNGAITVTDNVAFIDMEKCDGCLKCMEGCPVKAINVPPKTCDFQ</sequence>
<dbReference type="PROSITE" id="PS51656">
    <property type="entry name" value="4FE4S"/>
    <property type="match status" value="1"/>
</dbReference>
<comment type="subunit">
    <text evidence="10">The complex is composed of six subunits: RnfA, RnfB, RnfC, RnfD, RnfE and RnfG.</text>
</comment>
<feature type="binding site" evidence="10">
    <location>
        <position position="151"/>
    </location>
    <ligand>
        <name>[4Fe-4S] cluster</name>
        <dbReference type="ChEBI" id="CHEBI:49883"/>
        <label>3</label>
    </ligand>
</feature>
<dbReference type="CDD" id="cd10549">
    <property type="entry name" value="MtMvhB_like"/>
    <property type="match status" value="1"/>
</dbReference>
<evidence type="ECO:0000256" key="5">
    <source>
        <dbReference type="ARBA" id="ARBA00022967"/>
    </source>
</evidence>
<evidence type="ECO:0000313" key="15">
    <source>
        <dbReference type="Proteomes" id="UP000620366"/>
    </source>
</evidence>
<dbReference type="PROSITE" id="PS51379">
    <property type="entry name" value="4FE4S_FER_2"/>
    <property type="match status" value="3"/>
</dbReference>
<dbReference type="GO" id="GO:0051539">
    <property type="term" value="F:4 iron, 4 sulfur cluster binding"/>
    <property type="evidence" value="ECO:0007669"/>
    <property type="project" value="UniProtKB-UniRule"/>
</dbReference>
<dbReference type="NCBIfam" id="TIGR01944">
    <property type="entry name" value="rnfB"/>
    <property type="match status" value="1"/>
</dbReference>
<dbReference type="InterPro" id="IPR050395">
    <property type="entry name" value="4Fe4S_Ferredoxin_RnfB"/>
</dbReference>
<evidence type="ECO:0000259" key="13">
    <source>
        <dbReference type="PROSITE" id="PS51656"/>
    </source>
</evidence>
<keyword evidence="15" id="KW-1185">Reference proteome</keyword>
<feature type="domain" description="4Fe-4S ferredoxin-type" evidence="12">
    <location>
        <begin position="235"/>
        <end position="264"/>
    </location>
</feature>
<dbReference type="PANTHER" id="PTHR43560">
    <property type="entry name" value="ION-TRANSLOCATING OXIDOREDUCTASE COMPLEX SUBUNIT B"/>
    <property type="match status" value="1"/>
</dbReference>
<dbReference type="RefSeq" id="WP_249298707.1">
    <property type="nucleotide sequence ID" value="NZ_JACRSP010000001.1"/>
</dbReference>
<comment type="cofactor">
    <cofactor evidence="10">
        <name>[4Fe-4S] cluster</name>
        <dbReference type="ChEBI" id="CHEBI:49883"/>
    </cofactor>
    <text evidence="10">Binds 3 [4Fe-4S] clusters.</text>
</comment>
<evidence type="ECO:0000256" key="9">
    <source>
        <dbReference type="ARBA" id="ARBA00023136"/>
    </source>
</evidence>
<keyword evidence="11" id="KW-1133">Transmembrane helix</keyword>
<proteinExistence type="inferred from homology"/>
<feature type="domain" description="4Fe-4S ferredoxin-type" evidence="12">
    <location>
        <begin position="204"/>
        <end position="234"/>
    </location>
</feature>
<dbReference type="EMBL" id="JACRSP010000001">
    <property type="protein sequence ID" value="MBC8535095.1"/>
    <property type="molecule type" value="Genomic_DNA"/>
</dbReference>
<gene>
    <name evidence="10" type="primary">rnfB</name>
    <name evidence="14" type="ORF">H8695_00085</name>
</gene>
<dbReference type="HAMAP" id="MF_00463">
    <property type="entry name" value="RsxB_RnfB"/>
    <property type="match status" value="1"/>
</dbReference>
<dbReference type="InterPro" id="IPR017896">
    <property type="entry name" value="4Fe4S_Fe-S-bd"/>
</dbReference>
<protein>
    <recommendedName>
        <fullName evidence="10">Ion-translocating oxidoreductase complex subunit B</fullName>
        <ecNumber evidence="10">7.-.-.-</ecNumber>
    </recommendedName>
    <alternativeName>
        <fullName evidence="10">Rnf electron transport complex subunit B</fullName>
    </alternativeName>
</protein>
<organism evidence="14 15">
    <name type="scientific">Feifania hominis</name>
    <dbReference type="NCBI Taxonomy" id="2763660"/>
    <lineage>
        <taxon>Bacteria</taxon>
        <taxon>Bacillati</taxon>
        <taxon>Bacillota</taxon>
        <taxon>Clostridia</taxon>
        <taxon>Eubacteriales</taxon>
        <taxon>Feifaniaceae</taxon>
        <taxon>Feifania</taxon>
    </lineage>
</organism>
<feature type="binding site" evidence="10">
    <location>
        <position position="173"/>
    </location>
    <ligand>
        <name>[4Fe-4S] cluster</name>
        <dbReference type="ChEBI" id="CHEBI:49883"/>
        <label>3</label>
    </ligand>
</feature>
<dbReference type="Gene3D" id="3.30.70.20">
    <property type="match status" value="2"/>
</dbReference>
<feature type="binding site" evidence="10">
    <location>
        <position position="49"/>
    </location>
    <ligand>
        <name>[4Fe-4S] cluster</name>
        <dbReference type="ChEBI" id="CHEBI:49883"/>
        <label>1</label>
    </ligand>
</feature>
<comment type="function">
    <text evidence="10">Part of a membrane-bound complex that couples electron transfer with translocation of ions across the membrane.</text>
</comment>
<dbReference type="InterPro" id="IPR017900">
    <property type="entry name" value="4Fe4S_Fe_S_CS"/>
</dbReference>
<dbReference type="AlphaFoldDB" id="A0A926DDM8"/>
<dbReference type="InterPro" id="IPR010207">
    <property type="entry name" value="Elect_transpt_cplx_RnfB/RsxB"/>
</dbReference>
<dbReference type="SUPFAM" id="SSF54862">
    <property type="entry name" value="4Fe-4S ferredoxins"/>
    <property type="match status" value="1"/>
</dbReference>
<accession>A0A926DDM8</accession>
<dbReference type="Pfam" id="PF00037">
    <property type="entry name" value="Fer4"/>
    <property type="match status" value="1"/>
</dbReference>
<feature type="binding site" evidence="10">
    <location>
        <position position="147"/>
    </location>
    <ligand>
        <name>[4Fe-4S] cluster</name>
        <dbReference type="ChEBI" id="CHEBI:49883"/>
        <label>2</label>
    </ligand>
</feature>
<dbReference type="PANTHER" id="PTHR43560:SF1">
    <property type="entry name" value="ION-TRANSLOCATING OXIDOREDUCTASE COMPLEX SUBUNIT B"/>
    <property type="match status" value="1"/>
</dbReference>
<evidence type="ECO:0000259" key="12">
    <source>
        <dbReference type="PROSITE" id="PS51379"/>
    </source>
</evidence>
<feature type="binding site" evidence="10">
    <location>
        <position position="176"/>
    </location>
    <ligand>
        <name>[4Fe-4S] cluster</name>
        <dbReference type="ChEBI" id="CHEBI:49883"/>
        <label>3</label>
    </ligand>
</feature>
<comment type="caution">
    <text evidence="14">The sequence shown here is derived from an EMBL/GenBank/DDBJ whole genome shotgun (WGS) entry which is preliminary data.</text>
</comment>
<name>A0A926DDM8_9FIRM</name>
<feature type="domain" description="4Fe-4S" evidence="13">
    <location>
        <begin position="32"/>
        <end position="91"/>
    </location>
</feature>
<evidence type="ECO:0000256" key="1">
    <source>
        <dbReference type="ARBA" id="ARBA00022448"/>
    </source>
</evidence>
<reference evidence="14" key="1">
    <citation type="submission" date="2020-08" db="EMBL/GenBank/DDBJ databases">
        <title>Genome public.</title>
        <authorList>
            <person name="Liu C."/>
            <person name="Sun Q."/>
        </authorList>
    </citation>
    <scope>NUCLEOTIDE SEQUENCE</scope>
    <source>
        <strain evidence="14">BX7</strain>
    </source>
</reference>
<evidence type="ECO:0000256" key="3">
    <source>
        <dbReference type="ARBA" id="ARBA00022723"/>
    </source>
</evidence>
<keyword evidence="8 10" id="KW-0411">Iron-sulfur</keyword>
<evidence type="ECO:0000256" key="6">
    <source>
        <dbReference type="ARBA" id="ARBA00022982"/>
    </source>
</evidence>
<evidence type="ECO:0000313" key="14">
    <source>
        <dbReference type="EMBL" id="MBC8535095.1"/>
    </source>
</evidence>
<dbReference type="InterPro" id="IPR007202">
    <property type="entry name" value="4Fe-4S_dom"/>
</dbReference>